<gene>
    <name evidence="2" type="ORF">Cvel_27771</name>
</gene>
<name>A0A0G4HIA0_9ALVE</name>
<feature type="compositionally biased region" description="Low complexity" evidence="1">
    <location>
        <begin position="28"/>
        <end position="45"/>
    </location>
</feature>
<accession>A0A0G4HIA0</accession>
<sequence>MDNRMPLGAMAAPQTNFGGNFQRPLWEASSGAPAASPFTAFTAAPSHDEGGKKKRDASSFGQSASKKSCNDEPSDYERIYNQPRTHHGHIDDDSENLPPIPTNLGWGIPKNPEHIPFPNAQLPSFTLPGPRLPFPQLQQNTGGMNAEMSDAARQDAGLQMVAQQMSMFSSASTMGAQPLQQQAAPVGFPFGQMPQHNMSSSIAMDDSMGMTDVVGMEDQQSSAIGSASDALSGWESEGGSQVADRQFLAFGTWSDEARARGSAGEMWGHLPCLHACGSGHDRVIGCSCLHCRKSDGKYL</sequence>
<dbReference type="AlphaFoldDB" id="A0A0G4HIA0"/>
<dbReference type="VEuPathDB" id="CryptoDB:Cvel_27771"/>
<protein>
    <submittedName>
        <fullName evidence="2">Uncharacterized protein</fullName>
    </submittedName>
</protein>
<evidence type="ECO:0000256" key="1">
    <source>
        <dbReference type="SAM" id="MobiDB-lite"/>
    </source>
</evidence>
<dbReference type="EMBL" id="CDMZ01002759">
    <property type="protein sequence ID" value="CEM43782.1"/>
    <property type="molecule type" value="Genomic_DNA"/>
</dbReference>
<feature type="region of interest" description="Disordered" evidence="1">
    <location>
        <begin position="21"/>
        <end position="79"/>
    </location>
</feature>
<organism evidence="2">
    <name type="scientific">Chromera velia CCMP2878</name>
    <dbReference type="NCBI Taxonomy" id="1169474"/>
    <lineage>
        <taxon>Eukaryota</taxon>
        <taxon>Sar</taxon>
        <taxon>Alveolata</taxon>
        <taxon>Colpodellida</taxon>
        <taxon>Chromeraceae</taxon>
        <taxon>Chromera</taxon>
    </lineage>
</organism>
<proteinExistence type="predicted"/>
<evidence type="ECO:0000313" key="2">
    <source>
        <dbReference type="EMBL" id="CEM43782.1"/>
    </source>
</evidence>
<reference evidence="2" key="1">
    <citation type="submission" date="2014-11" db="EMBL/GenBank/DDBJ databases">
        <authorList>
            <person name="Otto D Thomas"/>
            <person name="Naeem Raeece"/>
        </authorList>
    </citation>
    <scope>NUCLEOTIDE SEQUENCE</scope>
</reference>